<evidence type="ECO:0000313" key="2">
    <source>
        <dbReference type="Proteomes" id="UP000054995"/>
    </source>
</evidence>
<proteinExistence type="predicted"/>
<organism evidence="1 2">
    <name type="scientific">Trichinella pseudospiralis</name>
    <name type="common">Parasitic roundworm</name>
    <dbReference type="NCBI Taxonomy" id="6337"/>
    <lineage>
        <taxon>Eukaryota</taxon>
        <taxon>Metazoa</taxon>
        <taxon>Ecdysozoa</taxon>
        <taxon>Nematoda</taxon>
        <taxon>Enoplea</taxon>
        <taxon>Dorylaimia</taxon>
        <taxon>Trichinellida</taxon>
        <taxon>Trichinellidae</taxon>
        <taxon>Trichinella</taxon>
    </lineage>
</organism>
<reference evidence="1 2" key="1">
    <citation type="submission" date="2015-01" db="EMBL/GenBank/DDBJ databases">
        <title>Evolution of Trichinella species and genotypes.</title>
        <authorList>
            <person name="Korhonen P.K."/>
            <person name="Edoardo P."/>
            <person name="Giuseppe L.R."/>
            <person name="Gasser R.B."/>
        </authorList>
    </citation>
    <scope>NUCLEOTIDE SEQUENCE [LARGE SCALE GENOMIC DNA]</scope>
    <source>
        <strain evidence="1">ISS470</strain>
    </source>
</reference>
<dbReference type="Proteomes" id="UP000054995">
    <property type="component" value="Unassembled WGS sequence"/>
</dbReference>
<keyword evidence="2" id="KW-1185">Reference proteome</keyword>
<comment type="caution">
    <text evidence="1">The sequence shown here is derived from an EMBL/GenBank/DDBJ whole genome shotgun (WGS) entry which is preliminary data.</text>
</comment>
<dbReference type="AlphaFoldDB" id="A0A0V1FLB6"/>
<accession>A0A0V1FLB6</accession>
<evidence type="ECO:0000313" key="1">
    <source>
        <dbReference type="EMBL" id="KRY86840.1"/>
    </source>
</evidence>
<dbReference type="EMBL" id="JYDT01000065">
    <property type="protein sequence ID" value="KRY86840.1"/>
    <property type="molecule type" value="Genomic_DNA"/>
</dbReference>
<sequence>MSEDIFFKHNFSAVALSYPAFGVFFPWGESLKKKKFWNFLSETNRVKYNTVSIIYSFKEVSMKSTRSCSNRQISFQAASFGKAGFVAHAVQSKEENFIIVFCIIGVCLKKTQQQQRQQQQQQIFMFKKFNIFFASLGDVGKVVPRYSLVNFAKLCCPCLRKKPIK</sequence>
<gene>
    <name evidence="1" type="ORF">T4D_1952</name>
</gene>
<dbReference type="OrthoDB" id="10614007at2759"/>
<protein>
    <submittedName>
        <fullName evidence="1">Uncharacterized protein</fullName>
    </submittedName>
</protein>
<name>A0A0V1FLB6_TRIPS</name>